<dbReference type="InterPro" id="IPR006530">
    <property type="entry name" value="YD"/>
</dbReference>
<proteinExistence type="predicted"/>
<name>A0AAI9MSW5_MORMO</name>
<dbReference type="PANTHER" id="PTHR32305:SF15">
    <property type="entry name" value="PROTEIN RHSA-RELATED"/>
    <property type="match status" value="1"/>
</dbReference>
<gene>
    <name evidence="1" type="ORF">PN925_001664</name>
</gene>
<reference evidence="1" key="1">
    <citation type="submission" date="2024-02" db="EMBL/GenBank/DDBJ databases">
        <authorList>
            <consortium name="Clinical and Environmental Microbiology Branch: Whole genome sequencing antimicrobial resistance pathogens in the healthcare setting"/>
        </authorList>
    </citation>
    <scope>NUCLEOTIDE SEQUENCE</scope>
    <source>
        <strain evidence="1">2023KU-00017</strain>
    </source>
</reference>
<sequence>MDPLGHATRLVWDEQGDCLQQTDPGGSITRYRYNTRGQLTRYTDCSGYHTTLAYDDRGQLITITDVLSQTTRYHWSEGGQLLREELPDGRDNRYSYDEAGRVTGFIDSGDKKITFARNIFGQITERTDPAGHRLGFRYDRFGRLKALVNEKEESYRFEYDALHRLTPEKSRLSPGSHPLKIILKPTTILINNKLALWSPCYGRININQTGAGYALFILNAGSVFLGRELCCRASFGDRSRPGDFIATALAGDGGFTDDAVFQSGETAVGIHEKGKRDNSVSVVMRTGFIPRHIVYRSAIYHSA</sequence>
<protein>
    <submittedName>
        <fullName evidence="1">RHS repeat protein</fullName>
    </submittedName>
</protein>
<evidence type="ECO:0000313" key="1">
    <source>
        <dbReference type="EMBL" id="EMO9456295.1"/>
    </source>
</evidence>
<dbReference type="Pfam" id="PF05593">
    <property type="entry name" value="RHS_repeat"/>
    <property type="match status" value="2"/>
</dbReference>
<dbReference type="EMBL" id="ABKJEP030000016">
    <property type="protein sequence ID" value="EMO9456295.1"/>
    <property type="molecule type" value="Genomic_DNA"/>
</dbReference>
<comment type="caution">
    <text evidence="1">The sequence shown here is derived from an EMBL/GenBank/DDBJ whole genome shotgun (WGS) entry which is preliminary data.</text>
</comment>
<dbReference type="InterPro" id="IPR031325">
    <property type="entry name" value="RHS_repeat"/>
</dbReference>
<accession>A0AAI9MSW5</accession>
<dbReference type="InterPro" id="IPR050708">
    <property type="entry name" value="T6SS_VgrG/RHS"/>
</dbReference>
<dbReference type="NCBIfam" id="TIGR01643">
    <property type="entry name" value="YD_repeat_2x"/>
    <property type="match status" value="4"/>
</dbReference>
<organism evidence="1">
    <name type="scientific">Morganella morganii</name>
    <name type="common">Proteus morganii</name>
    <dbReference type="NCBI Taxonomy" id="582"/>
    <lineage>
        <taxon>Bacteria</taxon>
        <taxon>Pseudomonadati</taxon>
        <taxon>Pseudomonadota</taxon>
        <taxon>Gammaproteobacteria</taxon>
        <taxon>Enterobacterales</taxon>
        <taxon>Morganellaceae</taxon>
        <taxon>Morganella</taxon>
    </lineage>
</organism>
<dbReference type="SUPFAM" id="SSF69304">
    <property type="entry name" value="Tricorn protease N-terminal domain"/>
    <property type="match status" value="1"/>
</dbReference>
<dbReference type="PANTHER" id="PTHR32305">
    <property type="match status" value="1"/>
</dbReference>
<dbReference type="AlphaFoldDB" id="A0AAI9MSW5"/>
<dbReference type="Gene3D" id="2.180.10.10">
    <property type="entry name" value="RHS repeat-associated core"/>
    <property type="match status" value="1"/>
</dbReference>